<evidence type="ECO:0000313" key="2">
    <source>
        <dbReference type="Proteomes" id="UP001152649"/>
    </source>
</evidence>
<accession>A0A9W4JAC4</accession>
<gene>
    <name evidence="1" type="ORF">PSALAMII_LOCUS6367</name>
</gene>
<dbReference type="EMBL" id="CAJVPG010000277">
    <property type="protein sequence ID" value="CAG8387375.1"/>
    <property type="molecule type" value="Genomic_DNA"/>
</dbReference>
<proteinExistence type="predicted"/>
<evidence type="ECO:0000313" key="1">
    <source>
        <dbReference type="EMBL" id="CAG8387375.1"/>
    </source>
</evidence>
<protein>
    <recommendedName>
        <fullName evidence="3">ABM domain-containing protein</fullName>
    </recommendedName>
</protein>
<keyword evidence="2" id="KW-1185">Reference proteome</keyword>
<dbReference type="Proteomes" id="UP001152649">
    <property type="component" value="Unassembled WGS sequence"/>
</dbReference>
<organism evidence="1 2">
    <name type="scientific">Penicillium salamii</name>
    <dbReference type="NCBI Taxonomy" id="1612424"/>
    <lineage>
        <taxon>Eukaryota</taxon>
        <taxon>Fungi</taxon>
        <taxon>Dikarya</taxon>
        <taxon>Ascomycota</taxon>
        <taxon>Pezizomycotina</taxon>
        <taxon>Eurotiomycetes</taxon>
        <taxon>Eurotiomycetidae</taxon>
        <taxon>Eurotiales</taxon>
        <taxon>Aspergillaceae</taxon>
        <taxon>Penicillium</taxon>
    </lineage>
</organism>
<dbReference type="AlphaFoldDB" id="A0A9W4JAC4"/>
<sequence>MTVTSPFNLELIVDLQLFFCDRTSSSMSQSSCQFIYFRVKPSVRPEDPSSEEGQALLNVFRTAKHQSGHQSSAWGRTSEDPDLIVWVMDWSDARSSTDQGLLDPFLAEDNSQLPTSIYVTLSPPITATETLTQNPVTELCTLPYASTLSVPEARQISADLISFRTAQMESMPQVTGPLSWAMGQLDRPCKLNHALSPSGKATVHFLAVGWDSVNAHLEAKETLKFSQGVAPLMEKMLAPIPGLEMKHVSFQKI</sequence>
<comment type="caution">
    <text evidence="1">The sequence shown here is derived from an EMBL/GenBank/DDBJ whole genome shotgun (WGS) entry which is preliminary data.</text>
</comment>
<evidence type="ECO:0008006" key="3">
    <source>
        <dbReference type="Google" id="ProtNLM"/>
    </source>
</evidence>
<reference evidence="1" key="1">
    <citation type="submission" date="2021-07" db="EMBL/GenBank/DDBJ databases">
        <authorList>
            <person name="Branca A.L. A."/>
        </authorList>
    </citation>
    <scope>NUCLEOTIDE SEQUENCE</scope>
</reference>
<dbReference type="OrthoDB" id="3830579at2759"/>
<name>A0A9W4JAC4_9EURO</name>